<dbReference type="Gene3D" id="3.60.10.10">
    <property type="entry name" value="Endonuclease/exonuclease/phosphatase"/>
    <property type="match status" value="1"/>
</dbReference>
<name>A0AAV6K521_9ERIC</name>
<proteinExistence type="predicted"/>
<organism evidence="1 2">
    <name type="scientific">Rhododendron griersonianum</name>
    <dbReference type="NCBI Taxonomy" id="479676"/>
    <lineage>
        <taxon>Eukaryota</taxon>
        <taxon>Viridiplantae</taxon>
        <taxon>Streptophyta</taxon>
        <taxon>Embryophyta</taxon>
        <taxon>Tracheophyta</taxon>
        <taxon>Spermatophyta</taxon>
        <taxon>Magnoliopsida</taxon>
        <taxon>eudicotyledons</taxon>
        <taxon>Gunneridae</taxon>
        <taxon>Pentapetalae</taxon>
        <taxon>asterids</taxon>
        <taxon>Ericales</taxon>
        <taxon>Ericaceae</taxon>
        <taxon>Ericoideae</taxon>
        <taxon>Rhodoreae</taxon>
        <taxon>Rhododendron</taxon>
    </lineage>
</organism>
<dbReference type="EMBL" id="JACTNZ010000005">
    <property type="protein sequence ID" value="KAG5547459.1"/>
    <property type="molecule type" value="Genomic_DNA"/>
</dbReference>
<dbReference type="SUPFAM" id="SSF56219">
    <property type="entry name" value="DNase I-like"/>
    <property type="match status" value="1"/>
</dbReference>
<protein>
    <recommendedName>
        <fullName evidence="3">Non-LTR retroelement reverse transcriptase</fullName>
    </recommendedName>
</protein>
<evidence type="ECO:0008006" key="3">
    <source>
        <dbReference type="Google" id="ProtNLM"/>
    </source>
</evidence>
<gene>
    <name evidence="1" type="ORF">RHGRI_013226</name>
</gene>
<comment type="caution">
    <text evidence="1">The sequence shown here is derived from an EMBL/GenBank/DDBJ whole genome shotgun (WGS) entry which is preliminary data.</text>
</comment>
<dbReference type="PANTHER" id="PTHR33710">
    <property type="entry name" value="BNAC02G09200D PROTEIN"/>
    <property type="match status" value="1"/>
</dbReference>
<accession>A0AAV6K521</accession>
<dbReference type="InterPro" id="IPR036691">
    <property type="entry name" value="Endo/exonu/phosph_ase_sf"/>
</dbReference>
<evidence type="ECO:0000313" key="2">
    <source>
        <dbReference type="Proteomes" id="UP000823749"/>
    </source>
</evidence>
<keyword evidence="2" id="KW-1185">Reference proteome</keyword>
<dbReference type="PANTHER" id="PTHR33710:SF71">
    <property type="entry name" value="ENDONUCLEASE_EXONUCLEASE_PHOSPHATASE DOMAIN-CONTAINING PROTEIN"/>
    <property type="match status" value="1"/>
</dbReference>
<reference evidence="1" key="1">
    <citation type="submission" date="2020-08" db="EMBL/GenBank/DDBJ databases">
        <title>Plant Genome Project.</title>
        <authorList>
            <person name="Zhang R.-G."/>
        </authorList>
    </citation>
    <scope>NUCLEOTIDE SEQUENCE</scope>
    <source>
        <strain evidence="1">WSP0</strain>
        <tissue evidence="1">Leaf</tissue>
    </source>
</reference>
<dbReference type="Proteomes" id="UP000823749">
    <property type="component" value="Chromosome 5"/>
</dbReference>
<sequence>MLLGTFEGLITLLNKKKFFSFVQSQRLSLFRILETKIRREHLASTVSHCFPPHWLHYSNIDVMGSTARIILAWDSLVLTVNILTFSPQMVLAKVASVEWKKDFFVSIIYGANGIRDRRQLWAELRTAKFSIGNAAWVQLGDFNIVRKPTKRLMGFDSAATSEFNTCLYDVEMDDLPATGYWYTWSNKCGGVGDNKSKLDRVLVNTSWLDEFPNSEACFLAPRV</sequence>
<dbReference type="AlphaFoldDB" id="A0AAV6K521"/>
<evidence type="ECO:0000313" key="1">
    <source>
        <dbReference type="EMBL" id="KAG5547459.1"/>
    </source>
</evidence>